<evidence type="ECO:0000313" key="3">
    <source>
        <dbReference type="EMBL" id="CAG8647043.1"/>
    </source>
</evidence>
<organism evidence="3 4">
    <name type="scientific">Cetraspora pellucida</name>
    <dbReference type="NCBI Taxonomy" id="1433469"/>
    <lineage>
        <taxon>Eukaryota</taxon>
        <taxon>Fungi</taxon>
        <taxon>Fungi incertae sedis</taxon>
        <taxon>Mucoromycota</taxon>
        <taxon>Glomeromycotina</taxon>
        <taxon>Glomeromycetes</taxon>
        <taxon>Diversisporales</taxon>
        <taxon>Gigasporaceae</taxon>
        <taxon>Cetraspora</taxon>
    </lineage>
</organism>
<dbReference type="Gene3D" id="1.10.1000.11">
    <property type="entry name" value="Arf Nucleotide-binding Site Opener,domain 2"/>
    <property type="match status" value="1"/>
</dbReference>
<dbReference type="Proteomes" id="UP000789759">
    <property type="component" value="Unassembled WGS sequence"/>
</dbReference>
<feature type="domain" description="SEC7" evidence="2">
    <location>
        <begin position="644"/>
        <end position="834"/>
    </location>
</feature>
<dbReference type="GO" id="GO:0016192">
    <property type="term" value="P:vesicle-mediated transport"/>
    <property type="evidence" value="ECO:0007669"/>
    <property type="project" value="UniProtKB-ARBA"/>
</dbReference>
<accession>A0A9N9H4P4</accession>
<comment type="caution">
    <text evidence="3">The sequence shown here is derived from an EMBL/GenBank/DDBJ whole genome shotgun (WGS) entry which is preliminary data.</text>
</comment>
<dbReference type="FunFam" id="1.10.1000.11:FF:000002">
    <property type="entry name" value="Cytohesin 1"/>
    <property type="match status" value="1"/>
</dbReference>
<keyword evidence="4" id="KW-1185">Reference proteome</keyword>
<dbReference type="EMBL" id="CAJVQA010006824">
    <property type="protein sequence ID" value="CAG8647043.1"/>
    <property type="molecule type" value="Genomic_DNA"/>
</dbReference>
<dbReference type="PANTHER" id="PTHR10663:SF388">
    <property type="entry name" value="GOLGI-SPECIFIC BREFELDIN A-RESISTANCE GUANINE NUCLEOTIDE EXCHANGE FACTOR 1"/>
    <property type="match status" value="1"/>
</dbReference>
<feature type="region of interest" description="Disordered" evidence="1">
    <location>
        <begin position="253"/>
        <end position="287"/>
    </location>
</feature>
<dbReference type="GO" id="GO:0032012">
    <property type="term" value="P:regulation of ARF protein signal transduction"/>
    <property type="evidence" value="ECO:0007669"/>
    <property type="project" value="InterPro"/>
</dbReference>
<dbReference type="SUPFAM" id="SSF48425">
    <property type="entry name" value="Sec7 domain"/>
    <property type="match status" value="1"/>
</dbReference>
<protein>
    <submittedName>
        <fullName evidence="3">2531_t:CDS:1</fullName>
    </submittedName>
</protein>
<evidence type="ECO:0000256" key="1">
    <source>
        <dbReference type="SAM" id="MobiDB-lite"/>
    </source>
</evidence>
<feature type="region of interest" description="Disordered" evidence="1">
    <location>
        <begin position="1130"/>
        <end position="1151"/>
    </location>
</feature>
<feature type="compositionally biased region" description="Low complexity" evidence="1">
    <location>
        <begin position="1135"/>
        <end position="1149"/>
    </location>
</feature>
<feature type="region of interest" description="Disordered" evidence="1">
    <location>
        <begin position="327"/>
        <end position="368"/>
    </location>
</feature>
<dbReference type="InterPro" id="IPR016024">
    <property type="entry name" value="ARM-type_fold"/>
</dbReference>
<dbReference type="OrthoDB" id="10258608at2759"/>
<dbReference type="InterPro" id="IPR056604">
    <property type="entry name" value="GBF1-like_TPR"/>
</dbReference>
<gene>
    <name evidence="3" type="ORF">CPELLU_LOCUS9145</name>
</gene>
<dbReference type="InterPro" id="IPR035999">
    <property type="entry name" value="Sec7_dom_sf"/>
</dbReference>
<dbReference type="InterPro" id="IPR023394">
    <property type="entry name" value="Sec7_C_sf"/>
</dbReference>
<dbReference type="Pfam" id="PF12783">
    <property type="entry name" value="Sec7-like_HUS"/>
    <property type="match status" value="1"/>
</dbReference>
<dbReference type="CDD" id="cd00171">
    <property type="entry name" value="Sec7"/>
    <property type="match status" value="1"/>
</dbReference>
<evidence type="ECO:0000259" key="2">
    <source>
        <dbReference type="PROSITE" id="PS50190"/>
    </source>
</evidence>
<dbReference type="PROSITE" id="PS50190">
    <property type="entry name" value="SEC7"/>
    <property type="match status" value="1"/>
</dbReference>
<sequence length="1644" mass="184280">MEARWGSNFRSTVPGDNIAIAHATCELGWSQMIHAEIISVTSAMRKNSRWSGMSVSGLNMGGLGMSMGLRGRSSVAEIGYRNQESPLLSGFATLRSQLSSISKETGIDALILLEPFLEVIRSGDTNGPITASALGSVEKFLTYGILNINSPNLPIAMSMLSSAATHCKFEASDSVSDEFVLLKILQVLRLALTCEVGRVLSDEALCEMMETGLSMCCQMRLSEMLRRSAEHTMIVMVQTMFERLKSLEEEPATWLPQDEGEGDNGSFQESQVRMAPPDPKLPRLPLSSEYDNLAQNNNTTTLASQKNEIVKELSLDDANDDLIKLDENGEEVHNEVIPDQGQDTETTKLNDEVQDNDEKDSEPKPSGLPSIRELLRVLISLLNPHDHQHTDTMRLMALSILNVAFEVGGRTIGRFEPLRALAVDELCKYLFQLARTDNMLLLSLTLRVISTVFGTLRPYLKLQKELYLSFLIERLTPPASSVRSLALDAEFSNTSTNDSPLQSGTSTPSTNRERNLRASSETATATGEVRELLLESLGQFAREPSFMADLWVNYDCDIDCGDLFEEVVKFLSKNSFPESTGYSVSNSHVICLDALLMYINYMVDRLQTEKGRDRRSTCGLAWDKMSATEYNAGLRPISYPSASDLLLLKQQKQILREGAARFNENPKTGIEFLQANGIIYNDPAIDKNTSLALFLKSTPRLNKKLLGDFLSKPSNIDVLKAFVKLFDFEGKRIDEAMREMLESFRLPGEAQQIERIMETFAETYFASGPQEIATQDATFVLSYSVIMLNTDLHNPQVRRRMSIEDYMKNLRNVNNGQNFSPEYLHAIYDAIRKREIIMPEEHEGQLGFNYAWKELLRRAENTGPLIICDTSLYDKDMFTAVWKPTVAAISYAFSTAPNDATLQKAITGFHQCALLSAQYKLYDVFDYIIMSLSKMTGLLGAHYSNETANNPLVKTGNTEITVSDLSIQFGRNYKGQLAAVVLFAVANEHGNILREGWKYILEIIKNLFVNSLLPASMSQVEDFLAGTTTIPLKPKTAPHSKQERPRDNSLLSALSSYLLSPYSGNYESSRSDPTDEEIECSMCTVDCVSVCRLEELFADIRLLEQPSLEYLMKALKFIADGNTATKIGDTKIGYPSSSPAPSPTTSQPPLRGSSYDPAAVFFLELMINVTLQNRDRIQHLWPILFEHITDILRESQNNSILLVERTVVALLRLCIRLTHKDEMVSDILQTLELLGALPLDVVNSVGEQMMAGILNLIKSDAAYIRGKRPWKTVFTLLHATSTHPQASKYSFDAISSLVRENKNINSDNFNECVELLAEFASAASSALEQDSHHESYLRTPRTRISKTARKAVELLYILYNQIPKLLVESETPPREAWSTYWLPILTGLSQQCYNPCREVRQCAISYLQRSLLDPELVSHGVTEWVVIFDVVLFPLLDQLLKPEIFQADPTNMEETRIRASALICKIFLHYLNRLSEWGGLTSLWSQILDVMERYMTTGHNESLFVVVRTETQKCIYRGYALIKCALREREAVPESLKNMLLVMSTSGVFNPPGTTQSGGGKLQIELWDITWIKINKFLPKLKDELFPEVPPDTESSLILDTQLTSIDVSETNNSNINVENNDCLTSQEQSTSVKTQEIVQIENI</sequence>
<dbReference type="InterPro" id="IPR032691">
    <property type="entry name" value="Mon2/Sec7/BIG1-like_HUS"/>
</dbReference>
<dbReference type="SMART" id="SM00222">
    <property type="entry name" value="Sec7"/>
    <property type="match status" value="1"/>
</dbReference>
<reference evidence="3" key="1">
    <citation type="submission" date="2021-06" db="EMBL/GenBank/DDBJ databases">
        <authorList>
            <person name="Kallberg Y."/>
            <person name="Tangrot J."/>
            <person name="Rosling A."/>
        </authorList>
    </citation>
    <scope>NUCLEOTIDE SEQUENCE</scope>
    <source>
        <strain evidence="3">FL966</strain>
    </source>
</reference>
<feature type="compositionally biased region" description="Polar residues" evidence="1">
    <location>
        <begin position="492"/>
        <end position="510"/>
    </location>
</feature>
<feature type="compositionally biased region" description="Basic and acidic residues" evidence="1">
    <location>
        <begin position="327"/>
        <end position="336"/>
    </location>
</feature>
<dbReference type="Pfam" id="PF01369">
    <property type="entry name" value="Sec7"/>
    <property type="match status" value="1"/>
</dbReference>
<proteinExistence type="predicted"/>
<feature type="region of interest" description="Disordered" evidence="1">
    <location>
        <begin position="492"/>
        <end position="524"/>
    </location>
</feature>
<dbReference type="PANTHER" id="PTHR10663">
    <property type="entry name" value="GUANYL-NUCLEOTIDE EXCHANGE FACTOR"/>
    <property type="match status" value="1"/>
</dbReference>
<dbReference type="Gene3D" id="1.10.220.20">
    <property type="match status" value="1"/>
</dbReference>
<dbReference type="GO" id="GO:0005085">
    <property type="term" value="F:guanyl-nucleotide exchange factor activity"/>
    <property type="evidence" value="ECO:0007669"/>
    <property type="project" value="InterPro"/>
</dbReference>
<dbReference type="SUPFAM" id="SSF48371">
    <property type="entry name" value="ARM repeat"/>
    <property type="match status" value="1"/>
</dbReference>
<dbReference type="GO" id="GO:0005794">
    <property type="term" value="C:Golgi apparatus"/>
    <property type="evidence" value="ECO:0007669"/>
    <property type="project" value="UniProtKB-ARBA"/>
</dbReference>
<name>A0A9N9H4P4_9GLOM</name>
<evidence type="ECO:0000313" key="4">
    <source>
        <dbReference type="Proteomes" id="UP000789759"/>
    </source>
</evidence>
<dbReference type="InterPro" id="IPR000904">
    <property type="entry name" value="Sec7_dom"/>
</dbReference>
<dbReference type="Pfam" id="PF23325">
    <property type="entry name" value="TPR_28"/>
    <property type="match status" value="1"/>
</dbReference>